<feature type="transmembrane region" description="Helical" evidence="9">
    <location>
        <begin position="435"/>
        <end position="457"/>
    </location>
</feature>
<evidence type="ECO:0000256" key="3">
    <source>
        <dbReference type="ARBA" id="ARBA00022475"/>
    </source>
</evidence>
<dbReference type="InterPro" id="IPR017779">
    <property type="entry name" value="ABC_UrtB_bac"/>
</dbReference>
<name>A0A938AZ70_UNCTE</name>
<comment type="caution">
    <text evidence="11">The sequence shown here is derived from an EMBL/GenBank/DDBJ whole genome shotgun (WGS) entry which is preliminary data.</text>
</comment>
<proteinExistence type="inferred from homology"/>
<feature type="transmembrane region" description="Helical" evidence="9">
    <location>
        <begin position="240"/>
        <end position="267"/>
    </location>
</feature>
<sequence length="543" mass="58542">MRTFVLLLLTACLVGSTYGVQPSAAAPPTALVMALTSATGQRAALVQMRDLVDPTLKPVLQALKEGALYLWQGETLLILTDAGTLVDLTDRPLLDSAGQPFLPTDNLEQVDLAQENMPLVQRALESLDLFGADLAKRRSIALRWGNLPDLTLLPLLEKAEGREAETNVKAVIAETIQKLRLLDPNPQVRQQAITFFGATQAESALSRLRDLRDTERDTHVQASIAEAIQRIETYLQMRNAVAYVFNGLSLASILLIMSLGLAITFGLMGIINMAHGEMLMLGSYTAYVVQEFFATRLAGYQDSYFLVALPLSILVVGVVGIILERGLLRLLYGRPLESLLVTWGLGLMLQQGARLYFGDQTSVNPPTWLRGGWEMMPGLILPYSRLLIIGLSLGCLLVIYWLLYRSNTGLKLRAVMQNRDMAACMGIASQKVDTLTFALGAALAGLAGCALSLIGTVDPEVGKTYIVDSFMVVVLGGVGKLLGTVLASFGVGMSNKLLEPAIGGTAAAVYAKVGILVLVILFLQLKPTGLFPAKERLATGAVR</sequence>
<keyword evidence="3" id="KW-1003">Cell membrane</keyword>
<dbReference type="Proteomes" id="UP000712673">
    <property type="component" value="Unassembled WGS sequence"/>
</dbReference>
<feature type="transmembrane region" description="Helical" evidence="9">
    <location>
        <begin position="304"/>
        <end position="323"/>
    </location>
</feature>
<feature type="transmembrane region" description="Helical" evidence="9">
    <location>
        <begin position="383"/>
        <end position="403"/>
    </location>
</feature>
<dbReference type="InterPro" id="IPR052157">
    <property type="entry name" value="BCAA_transport_permease"/>
</dbReference>
<feature type="chain" id="PRO_5037557985" evidence="10">
    <location>
        <begin position="26"/>
        <end position="543"/>
    </location>
</feature>
<organism evidence="11 12">
    <name type="scientific">Tectimicrobiota bacterium</name>
    <dbReference type="NCBI Taxonomy" id="2528274"/>
    <lineage>
        <taxon>Bacteria</taxon>
        <taxon>Pseudomonadati</taxon>
        <taxon>Nitrospinota/Tectimicrobiota group</taxon>
        <taxon>Candidatus Tectimicrobiota</taxon>
    </lineage>
</organism>
<protein>
    <submittedName>
        <fullName evidence="11">Urea ABC transporter permease subunit UrtB</fullName>
    </submittedName>
</protein>
<keyword evidence="2" id="KW-0813">Transport</keyword>
<comment type="subcellular location">
    <subcellularLocation>
        <location evidence="1">Cell membrane</location>
        <topology evidence="1">Multi-pass membrane protein</topology>
    </subcellularLocation>
</comment>
<evidence type="ECO:0000256" key="5">
    <source>
        <dbReference type="ARBA" id="ARBA00022970"/>
    </source>
</evidence>
<dbReference type="PANTHER" id="PTHR11795:SF447">
    <property type="entry name" value="ABC TRANSPORTER PERMEASE PROTEIN"/>
    <property type="match status" value="1"/>
</dbReference>
<evidence type="ECO:0000256" key="6">
    <source>
        <dbReference type="ARBA" id="ARBA00022989"/>
    </source>
</evidence>
<keyword evidence="5" id="KW-0029">Amino-acid transport</keyword>
<reference evidence="11" key="1">
    <citation type="submission" date="2019-03" db="EMBL/GenBank/DDBJ databases">
        <title>Lake Tanganyika Metagenome-Assembled Genomes (MAGs).</title>
        <authorList>
            <person name="Tran P."/>
        </authorList>
    </citation>
    <scope>NUCLEOTIDE SEQUENCE</scope>
    <source>
        <strain evidence="11">K_DeepCast_65m_m2_066</strain>
    </source>
</reference>
<feature type="transmembrane region" description="Helical" evidence="9">
    <location>
        <begin position="335"/>
        <end position="357"/>
    </location>
</feature>
<keyword evidence="4 9" id="KW-0812">Transmembrane</keyword>
<evidence type="ECO:0000256" key="2">
    <source>
        <dbReference type="ARBA" id="ARBA00022448"/>
    </source>
</evidence>
<keyword evidence="10" id="KW-0732">Signal</keyword>
<evidence type="ECO:0000256" key="7">
    <source>
        <dbReference type="ARBA" id="ARBA00023136"/>
    </source>
</evidence>
<dbReference type="GO" id="GO:0022857">
    <property type="term" value="F:transmembrane transporter activity"/>
    <property type="evidence" value="ECO:0007669"/>
    <property type="project" value="InterPro"/>
</dbReference>
<dbReference type="PANTHER" id="PTHR11795">
    <property type="entry name" value="BRANCHED-CHAIN AMINO ACID TRANSPORT SYSTEM PERMEASE PROTEIN LIVH"/>
    <property type="match status" value="1"/>
</dbReference>
<evidence type="ECO:0000256" key="10">
    <source>
        <dbReference type="SAM" id="SignalP"/>
    </source>
</evidence>
<keyword evidence="6 9" id="KW-1133">Transmembrane helix</keyword>
<evidence type="ECO:0000256" key="4">
    <source>
        <dbReference type="ARBA" id="ARBA00022692"/>
    </source>
</evidence>
<dbReference type="InterPro" id="IPR001851">
    <property type="entry name" value="ABC_transp_permease"/>
</dbReference>
<dbReference type="Pfam" id="PF02653">
    <property type="entry name" value="BPD_transp_2"/>
    <property type="match status" value="1"/>
</dbReference>
<keyword evidence="7 9" id="KW-0472">Membrane</keyword>
<feature type="transmembrane region" description="Helical" evidence="9">
    <location>
        <begin position="469"/>
        <end position="489"/>
    </location>
</feature>
<dbReference type="InterPro" id="IPR016024">
    <property type="entry name" value="ARM-type_fold"/>
</dbReference>
<dbReference type="CDD" id="cd06582">
    <property type="entry name" value="TM_PBP1_LivH_like"/>
    <property type="match status" value="1"/>
</dbReference>
<evidence type="ECO:0000256" key="9">
    <source>
        <dbReference type="SAM" id="Phobius"/>
    </source>
</evidence>
<feature type="signal peptide" evidence="10">
    <location>
        <begin position="1"/>
        <end position="25"/>
    </location>
</feature>
<evidence type="ECO:0000256" key="8">
    <source>
        <dbReference type="ARBA" id="ARBA00037998"/>
    </source>
</evidence>
<dbReference type="NCBIfam" id="TIGR03409">
    <property type="entry name" value="urea_trans_UrtB"/>
    <property type="match status" value="1"/>
</dbReference>
<feature type="transmembrane region" description="Helical" evidence="9">
    <location>
        <begin position="501"/>
        <end position="523"/>
    </location>
</feature>
<evidence type="ECO:0000256" key="1">
    <source>
        <dbReference type="ARBA" id="ARBA00004651"/>
    </source>
</evidence>
<gene>
    <name evidence="11" type="primary">urtB</name>
    <name evidence="11" type="ORF">FJZ47_00310</name>
</gene>
<dbReference type="AlphaFoldDB" id="A0A938AZ70"/>
<dbReference type="GO" id="GO:0005886">
    <property type="term" value="C:plasma membrane"/>
    <property type="evidence" value="ECO:0007669"/>
    <property type="project" value="UniProtKB-SubCell"/>
</dbReference>
<accession>A0A938AZ70</accession>
<evidence type="ECO:0000313" key="12">
    <source>
        <dbReference type="Proteomes" id="UP000712673"/>
    </source>
</evidence>
<evidence type="ECO:0000313" key="11">
    <source>
        <dbReference type="EMBL" id="MBM3222237.1"/>
    </source>
</evidence>
<dbReference type="GO" id="GO:0006865">
    <property type="term" value="P:amino acid transport"/>
    <property type="evidence" value="ECO:0007669"/>
    <property type="project" value="UniProtKB-KW"/>
</dbReference>
<dbReference type="SUPFAM" id="SSF48371">
    <property type="entry name" value="ARM repeat"/>
    <property type="match status" value="1"/>
</dbReference>
<comment type="similarity">
    <text evidence="8">Belongs to the binding-protein-dependent transport system permease family. LivHM subfamily.</text>
</comment>
<dbReference type="EMBL" id="VGLS01000004">
    <property type="protein sequence ID" value="MBM3222237.1"/>
    <property type="molecule type" value="Genomic_DNA"/>
</dbReference>